<dbReference type="GO" id="GO:0055052">
    <property type="term" value="C:ATP-binding cassette (ABC) transporter complex, substrate-binding subunit-containing"/>
    <property type="evidence" value="ECO:0007669"/>
    <property type="project" value="TreeGrafter"/>
</dbReference>
<dbReference type="GO" id="GO:0016887">
    <property type="term" value="F:ATP hydrolysis activity"/>
    <property type="evidence" value="ECO:0007669"/>
    <property type="project" value="InterPro"/>
</dbReference>
<feature type="region of interest" description="Disordered" evidence="1">
    <location>
        <begin position="279"/>
        <end position="391"/>
    </location>
</feature>
<feature type="domain" description="ABC transporter" evidence="2">
    <location>
        <begin position="4"/>
        <end position="244"/>
    </location>
</feature>
<dbReference type="GO" id="GO:0005524">
    <property type="term" value="F:ATP binding"/>
    <property type="evidence" value="ECO:0007669"/>
    <property type="project" value="UniProtKB-KW"/>
</dbReference>
<evidence type="ECO:0000313" key="3">
    <source>
        <dbReference type="EMBL" id="MSU90757.1"/>
    </source>
</evidence>
<dbReference type="InterPro" id="IPR003439">
    <property type="entry name" value="ABC_transporter-like_ATP-bd"/>
</dbReference>
<feature type="compositionally biased region" description="Basic and acidic residues" evidence="1">
    <location>
        <begin position="372"/>
        <end position="384"/>
    </location>
</feature>
<dbReference type="PROSITE" id="PS50893">
    <property type="entry name" value="ABC_TRANSPORTER_2"/>
    <property type="match status" value="1"/>
</dbReference>
<reference evidence="3 4" key="1">
    <citation type="submission" date="2019-10" db="EMBL/GenBank/DDBJ databases">
        <title>Cognatihalovulum marinum gen. nov. sp. nov., a new member of the family Rhodobacteraceae isolated from deep seawater of the Northwest Indian Ocean.</title>
        <authorList>
            <person name="Ruan C."/>
            <person name="Wang J."/>
            <person name="Zheng X."/>
            <person name="Song L."/>
            <person name="Zhu Y."/>
            <person name="Huang Y."/>
            <person name="Lu Z."/>
            <person name="Du W."/>
            <person name="Huang L."/>
            <person name="Dai X."/>
        </authorList>
    </citation>
    <scope>NUCLEOTIDE SEQUENCE [LARGE SCALE GENOMIC DNA]</scope>
    <source>
        <strain evidence="3 4">2CG4</strain>
    </source>
</reference>
<feature type="compositionally biased region" description="Basic and acidic residues" evidence="1">
    <location>
        <begin position="326"/>
        <end position="335"/>
    </location>
</feature>
<dbReference type="InterPro" id="IPR027417">
    <property type="entry name" value="P-loop_NTPase"/>
</dbReference>
<dbReference type="PANTHER" id="PTHR43875">
    <property type="entry name" value="MALTODEXTRIN IMPORT ATP-BINDING PROTEIN MSMX"/>
    <property type="match status" value="1"/>
</dbReference>
<feature type="compositionally biased region" description="Basic and acidic residues" evidence="1">
    <location>
        <begin position="347"/>
        <end position="357"/>
    </location>
</feature>
<dbReference type="PANTHER" id="PTHR43875:SF1">
    <property type="entry name" value="OSMOPROTECTIVE COMPOUNDS UPTAKE ATP-BINDING PROTEIN GGTA"/>
    <property type="match status" value="1"/>
</dbReference>
<dbReference type="SUPFAM" id="SSF52540">
    <property type="entry name" value="P-loop containing nucleoside triphosphate hydrolases"/>
    <property type="match status" value="2"/>
</dbReference>
<evidence type="ECO:0000313" key="4">
    <source>
        <dbReference type="Proteomes" id="UP000474957"/>
    </source>
</evidence>
<keyword evidence="3" id="KW-0547">Nucleotide-binding</keyword>
<comment type="caution">
    <text evidence="3">The sequence shown here is derived from an EMBL/GenBank/DDBJ whole genome shotgun (WGS) entry which is preliminary data.</text>
</comment>
<accession>A0A6L5Z2K5</accession>
<name>A0A6L5Z2K5_9RHOB</name>
<keyword evidence="4" id="KW-1185">Reference proteome</keyword>
<protein>
    <submittedName>
        <fullName evidence="3">ATP-binding cassette domain-containing protein</fullName>
    </submittedName>
</protein>
<dbReference type="Gene3D" id="3.40.50.300">
    <property type="entry name" value="P-loop containing nucleotide triphosphate hydrolases"/>
    <property type="match status" value="1"/>
</dbReference>
<dbReference type="Pfam" id="PF00005">
    <property type="entry name" value="ABC_tran"/>
    <property type="match status" value="1"/>
</dbReference>
<dbReference type="AlphaFoldDB" id="A0A6L5Z2K5"/>
<evidence type="ECO:0000259" key="2">
    <source>
        <dbReference type="PROSITE" id="PS50893"/>
    </source>
</evidence>
<keyword evidence="3" id="KW-0067">ATP-binding</keyword>
<dbReference type="Proteomes" id="UP000474957">
    <property type="component" value="Unassembled WGS sequence"/>
</dbReference>
<gene>
    <name evidence="3" type="ORF">GE300_14230</name>
</gene>
<feature type="compositionally biased region" description="Basic residues" evidence="1">
    <location>
        <begin position="358"/>
        <end position="371"/>
    </location>
</feature>
<proteinExistence type="predicted"/>
<sequence>MSGLRLDKIVKRYGAIQVVHAIDLEVKPREFVVLVGPSGCGKSTTLRMIAGLEEISDGTLTIGDRVMNRVAPKDRDVLHRHAGRRTRGAGVAGLLDRVPVHRVLALGRRRRRLGRGAALLDDRHGLSGRGRQPAEDLHRAEPVRAAVLPEDRGFSAVHQGAGHPPRDLWRRQHHGRSALPEGRLQPAPVRRCHRQYRVPVVLRRGEAQRSRHRDGVLQLRLVGSELRRDDLPPRLAADRRGAARPDGQAALVQRHRMGRDPAPYGRSGSAHPVRDEGLALWLDQPQPRRPERVLPGRVRRGSGDPVGALRRLQQLDASGMAAADPVQERDPDRRQGPVRRQGQGPRDAGDRPDPDRRGTRRPHLHQGRRDRRLPLADPRGDARRARGLFRP</sequence>
<evidence type="ECO:0000256" key="1">
    <source>
        <dbReference type="SAM" id="MobiDB-lite"/>
    </source>
</evidence>
<dbReference type="InterPro" id="IPR047641">
    <property type="entry name" value="ABC_transpr_MalK/UgpC-like"/>
</dbReference>
<organism evidence="3 4">
    <name type="scientific">Halovulum marinum</name>
    <dbReference type="NCBI Taxonomy" id="2662447"/>
    <lineage>
        <taxon>Bacteria</taxon>
        <taxon>Pseudomonadati</taxon>
        <taxon>Pseudomonadota</taxon>
        <taxon>Alphaproteobacteria</taxon>
        <taxon>Rhodobacterales</taxon>
        <taxon>Paracoccaceae</taxon>
        <taxon>Halovulum</taxon>
    </lineage>
</organism>
<dbReference type="EMBL" id="WIND01000012">
    <property type="protein sequence ID" value="MSU90757.1"/>
    <property type="molecule type" value="Genomic_DNA"/>
</dbReference>